<evidence type="ECO:0000259" key="1">
    <source>
        <dbReference type="Pfam" id="PF00582"/>
    </source>
</evidence>
<protein>
    <submittedName>
        <fullName evidence="2">Universal stress protein</fullName>
    </submittedName>
</protein>
<dbReference type="SUPFAM" id="SSF52402">
    <property type="entry name" value="Adenine nucleotide alpha hydrolases-like"/>
    <property type="match status" value="1"/>
</dbReference>
<dbReference type="AlphaFoldDB" id="A0A926JR10"/>
<dbReference type="Gene3D" id="3.40.50.620">
    <property type="entry name" value="HUPs"/>
    <property type="match status" value="1"/>
</dbReference>
<dbReference type="Proteomes" id="UP000653730">
    <property type="component" value="Unassembled WGS sequence"/>
</dbReference>
<organism evidence="2 3">
    <name type="scientific">Sinomicrobium weinanense</name>
    <dbReference type="NCBI Taxonomy" id="2842200"/>
    <lineage>
        <taxon>Bacteria</taxon>
        <taxon>Pseudomonadati</taxon>
        <taxon>Bacteroidota</taxon>
        <taxon>Flavobacteriia</taxon>
        <taxon>Flavobacteriales</taxon>
        <taxon>Flavobacteriaceae</taxon>
        <taxon>Sinomicrobium</taxon>
    </lineage>
</organism>
<gene>
    <name evidence="2" type="ORF">IBL28_07380</name>
</gene>
<dbReference type="CDD" id="cd00293">
    <property type="entry name" value="USP-like"/>
    <property type="match status" value="1"/>
</dbReference>
<feature type="domain" description="UspA" evidence="1">
    <location>
        <begin position="1"/>
        <end position="69"/>
    </location>
</feature>
<dbReference type="Pfam" id="PF00582">
    <property type="entry name" value="Usp"/>
    <property type="match status" value="1"/>
</dbReference>
<sequence>MKRILLPTDFSENAHRVMQYATDLYKHKVCTFYVLHMVSVSYQAVSVMAPQMENPAFEAALKTGKKALEKSIHQLESLKNPKHLFKSLLRTGFLVDGPRWCAIVSRSLSPLASSATVHKI</sequence>
<comment type="caution">
    <text evidence="2">The sequence shown here is derived from an EMBL/GenBank/DDBJ whole genome shotgun (WGS) entry which is preliminary data.</text>
</comment>
<dbReference type="EMBL" id="JACVDC010000015">
    <property type="protein sequence ID" value="MBC9795781.1"/>
    <property type="molecule type" value="Genomic_DNA"/>
</dbReference>
<evidence type="ECO:0000313" key="3">
    <source>
        <dbReference type="Proteomes" id="UP000653730"/>
    </source>
</evidence>
<accession>A0A926JR10</accession>
<keyword evidence="3" id="KW-1185">Reference proteome</keyword>
<reference evidence="2 3" key="1">
    <citation type="submission" date="2020-09" db="EMBL/GenBank/DDBJ databases">
        <title>Sinomicrobium weinanense sp. nov., a halophilic bacteria isolated from saline-alkali soil.</title>
        <authorList>
            <person name="Wu P."/>
            <person name="Ren H."/>
            <person name="Mei Y."/>
            <person name="Liang Y."/>
            <person name="Chen Z."/>
        </authorList>
    </citation>
    <scope>NUCLEOTIDE SEQUENCE [LARGE SCALE GENOMIC DNA]</scope>
    <source>
        <strain evidence="2 3">FJxs</strain>
    </source>
</reference>
<name>A0A926JR10_9FLAO</name>
<dbReference type="InterPro" id="IPR014729">
    <property type="entry name" value="Rossmann-like_a/b/a_fold"/>
</dbReference>
<proteinExistence type="predicted"/>
<dbReference type="RefSeq" id="WP_187964929.1">
    <property type="nucleotide sequence ID" value="NZ_JACVDC010000015.1"/>
</dbReference>
<evidence type="ECO:0000313" key="2">
    <source>
        <dbReference type="EMBL" id="MBC9795781.1"/>
    </source>
</evidence>
<dbReference type="InterPro" id="IPR006016">
    <property type="entry name" value="UspA"/>
</dbReference>